<protein>
    <submittedName>
        <fullName evidence="1">Uncharacterized protein</fullName>
    </submittedName>
</protein>
<sequence>MDLEKIKTLRNKIAIPLDTAIKLLRKHNNDILACEKEFHNNNIKYIRTITECEEEIAKENYIFCNYDKAKAIERINSRQTIITTRKNKTSKNEIGFIIWPENANGENYKTVRRNDAFIPTADFDTIIEKFKSVFPLQNPWNKNIEESFDNCGHNFFDNKTCLEIVEKISNIETNDSILKQFLKEVIEWFNDKLKYADYIVIYGNL</sequence>
<keyword evidence="2" id="KW-1185">Reference proteome</keyword>
<accession>A0ABS8MZA8</accession>
<organism evidence="1 2">
    <name type="scientific">Flavobacterium pisciphilum</name>
    <dbReference type="NCBI Taxonomy" id="2893755"/>
    <lineage>
        <taxon>Bacteria</taxon>
        <taxon>Pseudomonadati</taxon>
        <taxon>Bacteroidota</taxon>
        <taxon>Flavobacteriia</taxon>
        <taxon>Flavobacteriales</taxon>
        <taxon>Flavobacteriaceae</taxon>
        <taxon>Flavobacterium</taxon>
    </lineage>
</organism>
<dbReference type="EMBL" id="JAJJMO010000001">
    <property type="protein sequence ID" value="MCC9074104.1"/>
    <property type="molecule type" value="Genomic_DNA"/>
</dbReference>
<dbReference type="RefSeq" id="WP_229990933.1">
    <property type="nucleotide sequence ID" value="NZ_JAJJMO010000001.1"/>
</dbReference>
<evidence type="ECO:0000313" key="2">
    <source>
        <dbReference type="Proteomes" id="UP001430919"/>
    </source>
</evidence>
<reference evidence="1" key="1">
    <citation type="submission" date="2021-11" db="EMBL/GenBank/DDBJ databases">
        <title>Description of novel Flavobacterium species.</title>
        <authorList>
            <person name="Saticioglu I.B."/>
            <person name="Ay H."/>
            <person name="Altun S."/>
            <person name="Duman M."/>
        </authorList>
    </citation>
    <scope>NUCLEOTIDE SEQUENCE</scope>
    <source>
        <strain evidence="1">F-65</strain>
    </source>
</reference>
<gene>
    <name evidence="1" type="ORF">LNQ49_21175</name>
</gene>
<dbReference type="Proteomes" id="UP001430919">
    <property type="component" value="Unassembled WGS sequence"/>
</dbReference>
<comment type="caution">
    <text evidence="1">The sequence shown here is derived from an EMBL/GenBank/DDBJ whole genome shotgun (WGS) entry which is preliminary data.</text>
</comment>
<evidence type="ECO:0000313" key="1">
    <source>
        <dbReference type="EMBL" id="MCC9074104.1"/>
    </source>
</evidence>
<proteinExistence type="predicted"/>
<name>A0ABS8MZA8_9FLAO</name>